<evidence type="ECO:0000313" key="2">
    <source>
        <dbReference type="EMBL" id="KFB39036.1"/>
    </source>
</evidence>
<accession>A0A084VM42</accession>
<gene>
    <name evidence="2" type="ORF">ZHAS_00006747</name>
</gene>
<dbReference type="EMBL" id="ATLV01014577">
    <property type="status" value="NOT_ANNOTATED_CDS"/>
    <property type="molecule type" value="Genomic_DNA"/>
</dbReference>
<protein>
    <submittedName>
        <fullName evidence="2 3">Uncharacterized protein</fullName>
    </submittedName>
</protein>
<name>A0A084VM42_ANOSI</name>
<reference evidence="2 4" key="1">
    <citation type="journal article" date="2014" name="BMC Genomics">
        <title>Genome sequence of Anopheles sinensis provides insight into genetics basis of mosquito competence for malaria parasites.</title>
        <authorList>
            <person name="Zhou D."/>
            <person name="Zhang D."/>
            <person name="Ding G."/>
            <person name="Shi L."/>
            <person name="Hou Q."/>
            <person name="Ye Y."/>
            <person name="Xu Y."/>
            <person name="Zhou H."/>
            <person name="Xiong C."/>
            <person name="Li S."/>
            <person name="Yu J."/>
            <person name="Hong S."/>
            <person name="Yu X."/>
            <person name="Zou P."/>
            <person name="Chen C."/>
            <person name="Chang X."/>
            <person name="Wang W."/>
            <person name="Lv Y."/>
            <person name="Sun Y."/>
            <person name="Ma L."/>
            <person name="Shen B."/>
            <person name="Zhu C."/>
        </authorList>
    </citation>
    <scope>NUCLEOTIDE SEQUENCE [LARGE SCALE GENOMIC DNA]</scope>
</reference>
<proteinExistence type="predicted"/>
<reference evidence="3" key="2">
    <citation type="submission" date="2020-05" db="UniProtKB">
        <authorList>
            <consortium name="EnsemblMetazoa"/>
        </authorList>
    </citation>
    <scope>IDENTIFICATION</scope>
</reference>
<dbReference type="EMBL" id="KE524975">
    <property type="protein sequence ID" value="KFB39036.1"/>
    <property type="molecule type" value="Genomic_DNA"/>
</dbReference>
<dbReference type="AlphaFoldDB" id="A0A084VM42"/>
<keyword evidence="4" id="KW-1185">Reference proteome</keyword>
<feature type="region of interest" description="Disordered" evidence="1">
    <location>
        <begin position="40"/>
        <end position="61"/>
    </location>
</feature>
<organism evidence="2">
    <name type="scientific">Anopheles sinensis</name>
    <name type="common">Mosquito</name>
    <dbReference type="NCBI Taxonomy" id="74873"/>
    <lineage>
        <taxon>Eukaryota</taxon>
        <taxon>Metazoa</taxon>
        <taxon>Ecdysozoa</taxon>
        <taxon>Arthropoda</taxon>
        <taxon>Hexapoda</taxon>
        <taxon>Insecta</taxon>
        <taxon>Pterygota</taxon>
        <taxon>Neoptera</taxon>
        <taxon>Endopterygota</taxon>
        <taxon>Diptera</taxon>
        <taxon>Nematocera</taxon>
        <taxon>Culicoidea</taxon>
        <taxon>Culicidae</taxon>
        <taxon>Anophelinae</taxon>
        <taxon>Anopheles</taxon>
    </lineage>
</organism>
<dbReference type="Proteomes" id="UP000030765">
    <property type="component" value="Unassembled WGS sequence"/>
</dbReference>
<evidence type="ECO:0000313" key="4">
    <source>
        <dbReference type="Proteomes" id="UP000030765"/>
    </source>
</evidence>
<sequence length="84" mass="9027">MQPSREQHVQDFLLKEDDALPPPSLALLSTALATLVDSARQTAVESPPDAQSLDRGPSGVEDELEVVASPALIVHCICDFFVDL</sequence>
<evidence type="ECO:0000256" key="1">
    <source>
        <dbReference type="SAM" id="MobiDB-lite"/>
    </source>
</evidence>
<dbReference type="VEuPathDB" id="VectorBase:ASIC006747"/>
<dbReference type="EnsemblMetazoa" id="ASIC006747-RA">
    <property type="protein sequence ID" value="ASIC006747-PA"/>
    <property type="gene ID" value="ASIC006747"/>
</dbReference>
<evidence type="ECO:0000313" key="3">
    <source>
        <dbReference type="EnsemblMetazoa" id="ASIC006747-PA"/>
    </source>
</evidence>